<accession>A0A238WVH2</accession>
<dbReference type="Proteomes" id="UP000198403">
    <property type="component" value="Unassembled WGS sequence"/>
</dbReference>
<protein>
    <submittedName>
        <fullName evidence="1">Uncharacterized protein</fullName>
    </submittedName>
</protein>
<sequence>MQRTSVRLSGFSRALRDVARVAGDSVRSVDCSQRGIVCLRTTTPA</sequence>
<dbReference type="AlphaFoldDB" id="A0A238WVH2"/>
<keyword evidence="2" id="KW-1185">Reference proteome</keyword>
<reference evidence="1 2" key="1">
    <citation type="submission" date="2017-06" db="EMBL/GenBank/DDBJ databases">
        <authorList>
            <person name="Kim H.J."/>
            <person name="Triplett B.A."/>
        </authorList>
    </citation>
    <scope>NUCLEOTIDE SEQUENCE [LARGE SCALE GENOMIC DNA]</scope>
    <source>
        <strain evidence="1 2">DSM 44272</strain>
    </source>
</reference>
<dbReference type="EMBL" id="FZNO01000010">
    <property type="protein sequence ID" value="SNR50520.1"/>
    <property type="molecule type" value="Genomic_DNA"/>
</dbReference>
<evidence type="ECO:0000313" key="1">
    <source>
        <dbReference type="EMBL" id="SNR50520.1"/>
    </source>
</evidence>
<organism evidence="1 2">
    <name type="scientific">Blastococcus mobilis</name>
    <dbReference type="NCBI Taxonomy" id="1938746"/>
    <lineage>
        <taxon>Bacteria</taxon>
        <taxon>Bacillati</taxon>
        <taxon>Actinomycetota</taxon>
        <taxon>Actinomycetes</taxon>
        <taxon>Geodermatophilales</taxon>
        <taxon>Geodermatophilaceae</taxon>
        <taxon>Blastococcus</taxon>
    </lineage>
</organism>
<evidence type="ECO:0000313" key="2">
    <source>
        <dbReference type="Proteomes" id="UP000198403"/>
    </source>
</evidence>
<gene>
    <name evidence="1" type="ORF">SAMN06272737_11021</name>
</gene>
<name>A0A238WVH2_9ACTN</name>
<proteinExistence type="predicted"/>